<dbReference type="CDD" id="cd05233">
    <property type="entry name" value="SDR_c"/>
    <property type="match status" value="1"/>
</dbReference>
<dbReference type="InterPro" id="IPR000073">
    <property type="entry name" value="AB_hydrolase_1"/>
</dbReference>
<evidence type="ECO:0000256" key="2">
    <source>
        <dbReference type="ARBA" id="ARBA00023002"/>
    </source>
</evidence>
<comment type="caution">
    <text evidence="4">The sequence shown here is derived from an EMBL/GenBank/DDBJ whole genome shotgun (WGS) entry which is preliminary data.</text>
</comment>
<dbReference type="Pfam" id="PF00561">
    <property type="entry name" value="Abhydrolase_1"/>
    <property type="match status" value="1"/>
</dbReference>
<keyword evidence="4" id="KW-0378">Hydrolase</keyword>
<dbReference type="Gene3D" id="3.40.50.1820">
    <property type="entry name" value="alpha/beta hydrolase"/>
    <property type="match status" value="1"/>
</dbReference>
<dbReference type="PRINTS" id="PR00081">
    <property type="entry name" value="GDHRDH"/>
</dbReference>
<evidence type="ECO:0000256" key="1">
    <source>
        <dbReference type="ARBA" id="ARBA00006484"/>
    </source>
</evidence>
<dbReference type="PRINTS" id="PR00080">
    <property type="entry name" value="SDRFAMILY"/>
</dbReference>
<dbReference type="Pfam" id="PF00106">
    <property type="entry name" value="adh_short"/>
    <property type="match status" value="1"/>
</dbReference>
<accession>A0A7X0ES90</accession>
<dbReference type="InterPro" id="IPR029058">
    <property type="entry name" value="AB_hydrolase_fold"/>
</dbReference>
<dbReference type="SMART" id="SM00822">
    <property type="entry name" value="PKS_KR"/>
    <property type="match status" value="1"/>
</dbReference>
<gene>
    <name evidence="4" type="ORF">HNP49_002201</name>
</gene>
<dbReference type="SUPFAM" id="SSF53474">
    <property type="entry name" value="alpha/beta-Hydrolases"/>
    <property type="match status" value="1"/>
</dbReference>
<evidence type="ECO:0000313" key="4">
    <source>
        <dbReference type="EMBL" id="MBB6342033.1"/>
    </source>
</evidence>
<evidence type="ECO:0000259" key="3">
    <source>
        <dbReference type="SMART" id="SM00822"/>
    </source>
</evidence>
<dbReference type="InterPro" id="IPR020904">
    <property type="entry name" value="Sc_DH/Rdtase_CS"/>
</dbReference>
<sequence length="592" mass="65419">MNAPLPTEALGLEPQRLRVQGDGVELAVYRWGKSDAPTLLLVHGYPDSHEIWLPLVRELVGDYQIVAYDVRGAGASDKPRKRLDYHLAKLANDLEAVILATSPDRPVHLVAHDWGSIQSWEAVTEPRIQPRLASYTSISGPCLDHVGFWMRERFSQASPRGWLQALGQLVSSWYIAFFHTPLLPELGWRAGLDRAWPWLLNRVEGLRDVASCPTQRSDGQHGVKLYRANFIRSLLRPRPRHTEVPVQLIVPTADRFVRPQLFDRLSQWVPRLWRREVRAGHWQLLVEPQRLAGWLREFVAQREQGHSSRTLDLARVRPQDKAFTGKLVLITGAGSGIGRATLEEFAEQGACVVAADIDLAAAERSAELARALGAEAHAYLVNVGNREELERFATLVEDTLGAPDVVVNNAGIGMTGSVLETPAADWERLLRVNLWSVIDGSRLFARQMVDAGKTGHIVNTASAAAFVPSKAYPAYATSKAAVLMFSECLRAELAGHGIGVTAVCPGLVNTPIIQATRFVGLSPEAEARQKAKTQKVYARRNLSAETVAKALVRGVQRNRAVVAVGAEAHLSVAQWRFAPWLSRRLARLNLIG</sequence>
<dbReference type="InterPro" id="IPR057326">
    <property type="entry name" value="KR_dom"/>
</dbReference>
<dbReference type="NCBIfam" id="NF004514">
    <property type="entry name" value="PRK05855.1"/>
    <property type="match status" value="1"/>
</dbReference>
<dbReference type="FunFam" id="3.40.50.720:FF:000084">
    <property type="entry name" value="Short-chain dehydrogenase reductase"/>
    <property type="match status" value="1"/>
</dbReference>
<dbReference type="GO" id="GO:0016491">
    <property type="term" value="F:oxidoreductase activity"/>
    <property type="evidence" value="ECO:0007669"/>
    <property type="project" value="UniProtKB-KW"/>
</dbReference>
<keyword evidence="2" id="KW-0560">Oxidoreductase</keyword>
<name>A0A7X0ES90_9PSED</name>
<feature type="domain" description="Ketoreductase" evidence="3">
    <location>
        <begin position="326"/>
        <end position="506"/>
    </location>
</feature>
<keyword evidence="5" id="KW-1185">Reference proteome</keyword>
<dbReference type="Proteomes" id="UP000557193">
    <property type="component" value="Unassembled WGS sequence"/>
</dbReference>
<organism evidence="4 5">
    <name type="scientific">Pseudomonas fluvialis</name>
    <dbReference type="NCBI Taxonomy" id="1793966"/>
    <lineage>
        <taxon>Bacteria</taxon>
        <taxon>Pseudomonadati</taxon>
        <taxon>Pseudomonadota</taxon>
        <taxon>Gammaproteobacteria</taxon>
        <taxon>Pseudomonadales</taxon>
        <taxon>Pseudomonadaceae</taxon>
        <taxon>Pseudomonas</taxon>
    </lineage>
</organism>
<reference evidence="4 5" key="1">
    <citation type="submission" date="2020-08" db="EMBL/GenBank/DDBJ databases">
        <title>Functional genomics of gut bacteria from endangered species of beetles.</title>
        <authorList>
            <person name="Carlos-Shanley C."/>
        </authorList>
    </citation>
    <scope>NUCLEOTIDE SEQUENCE [LARGE SCALE GENOMIC DNA]</scope>
    <source>
        <strain evidence="4 5">S00202</strain>
    </source>
</reference>
<proteinExistence type="inferred from homology"/>
<dbReference type="InterPro" id="IPR002347">
    <property type="entry name" value="SDR_fam"/>
</dbReference>
<comment type="similarity">
    <text evidence="1">Belongs to the short-chain dehydrogenases/reductases (SDR) family.</text>
</comment>
<dbReference type="Gene3D" id="3.40.50.720">
    <property type="entry name" value="NAD(P)-binding Rossmann-like Domain"/>
    <property type="match status" value="1"/>
</dbReference>
<dbReference type="PROSITE" id="PS00061">
    <property type="entry name" value="ADH_SHORT"/>
    <property type="match status" value="1"/>
</dbReference>
<dbReference type="InterPro" id="IPR036291">
    <property type="entry name" value="NAD(P)-bd_dom_sf"/>
</dbReference>
<dbReference type="GO" id="GO:0016787">
    <property type="term" value="F:hydrolase activity"/>
    <property type="evidence" value="ECO:0007669"/>
    <property type="project" value="UniProtKB-KW"/>
</dbReference>
<dbReference type="SUPFAM" id="SSF51735">
    <property type="entry name" value="NAD(P)-binding Rossmann-fold domains"/>
    <property type="match status" value="1"/>
</dbReference>
<dbReference type="RefSeq" id="WP_184683231.1">
    <property type="nucleotide sequence ID" value="NZ_JACHLL010000003.1"/>
</dbReference>
<dbReference type="PANTHER" id="PTHR43391:SF12">
    <property type="entry name" value="OXIDOREDUCTASE EPHD-RELATED"/>
    <property type="match status" value="1"/>
</dbReference>
<protein>
    <submittedName>
        <fullName evidence="4">NAD(P)-dependent dehydrogenase (Short-subunit alcohol dehydrogenase family)/alpha-beta hydrolase superfamily lysophospholipase</fullName>
    </submittedName>
</protein>
<dbReference type="EMBL" id="JACHLL010000003">
    <property type="protein sequence ID" value="MBB6342033.1"/>
    <property type="molecule type" value="Genomic_DNA"/>
</dbReference>
<dbReference type="AlphaFoldDB" id="A0A7X0ES90"/>
<dbReference type="PANTHER" id="PTHR43391">
    <property type="entry name" value="RETINOL DEHYDROGENASE-RELATED"/>
    <property type="match status" value="1"/>
</dbReference>
<evidence type="ECO:0000313" key="5">
    <source>
        <dbReference type="Proteomes" id="UP000557193"/>
    </source>
</evidence>